<evidence type="ECO:0000256" key="3">
    <source>
        <dbReference type="RuleBase" id="RU362026"/>
    </source>
</evidence>
<name>A0ABZ2KJW7_9BACT</name>
<dbReference type="Pfam" id="PF01555">
    <property type="entry name" value="N6_N4_Mtase"/>
    <property type="match status" value="1"/>
</dbReference>
<protein>
    <recommendedName>
        <fullName evidence="3">Methyltransferase</fullName>
        <ecNumber evidence="3">2.1.1.-</ecNumber>
    </recommendedName>
</protein>
<keyword evidence="2" id="KW-0808">Transferase</keyword>
<organism evidence="5 6">
    <name type="scientific">Pendulispora brunnea</name>
    <dbReference type="NCBI Taxonomy" id="2905690"/>
    <lineage>
        <taxon>Bacteria</taxon>
        <taxon>Pseudomonadati</taxon>
        <taxon>Myxococcota</taxon>
        <taxon>Myxococcia</taxon>
        <taxon>Myxococcales</taxon>
        <taxon>Sorangiineae</taxon>
        <taxon>Pendulisporaceae</taxon>
        <taxon>Pendulispora</taxon>
    </lineage>
</organism>
<dbReference type="PRINTS" id="PR00508">
    <property type="entry name" value="S21N4MTFRASE"/>
</dbReference>
<evidence type="ECO:0000259" key="4">
    <source>
        <dbReference type="Pfam" id="PF01555"/>
    </source>
</evidence>
<dbReference type="SUPFAM" id="SSF53335">
    <property type="entry name" value="S-adenosyl-L-methionine-dependent methyltransferases"/>
    <property type="match status" value="1"/>
</dbReference>
<evidence type="ECO:0000256" key="2">
    <source>
        <dbReference type="ARBA" id="ARBA00022679"/>
    </source>
</evidence>
<reference evidence="5 6" key="1">
    <citation type="submission" date="2021-12" db="EMBL/GenBank/DDBJ databases">
        <title>Discovery of the Pendulisporaceae a myxobacterial family with distinct sporulation behavior and unique specialized metabolism.</title>
        <authorList>
            <person name="Garcia R."/>
            <person name="Popoff A."/>
            <person name="Bader C.D."/>
            <person name="Loehr J."/>
            <person name="Walesch S."/>
            <person name="Walt C."/>
            <person name="Boldt J."/>
            <person name="Bunk B."/>
            <person name="Haeckl F.J.F.P.J."/>
            <person name="Gunesch A.P."/>
            <person name="Birkelbach J."/>
            <person name="Nuebel U."/>
            <person name="Pietschmann T."/>
            <person name="Bach T."/>
            <person name="Mueller R."/>
        </authorList>
    </citation>
    <scope>NUCLEOTIDE SEQUENCE [LARGE SCALE GENOMIC DNA]</scope>
    <source>
        <strain evidence="5 6">MSr12523</strain>
    </source>
</reference>
<dbReference type="Gene3D" id="3.40.50.150">
    <property type="entry name" value="Vaccinia Virus protein VP39"/>
    <property type="match status" value="1"/>
</dbReference>
<dbReference type="EMBL" id="CP089982">
    <property type="protein sequence ID" value="WXA98972.1"/>
    <property type="molecule type" value="Genomic_DNA"/>
</dbReference>
<dbReference type="RefSeq" id="WP_394849602.1">
    <property type="nucleotide sequence ID" value="NZ_CP089982.1"/>
</dbReference>
<keyword evidence="6" id="KW-1185">Reference proteome</keyword>
<feature type="domain" description="DNA methylase N-4/N-6" evidence="4">
    <location>
        <begin position="178"/>
        <end position="245"/>
    </location>
</feature>
<evidence type="ECO:0000256" key="1">
    <source>
        <dbReference type="ARBA" id="ARBA00022603"/>
    </source>
</evidence>
<evidence type="ECO:0000313" key="5">
    <source>
        <dbReference type="EMBL" id="WXA98972.1"/>
    </source>
</evidence>
<dbReference type="Proteomes" id="UP001379533">
    <property type="component" value="Chromosome"/>
</dbReference>
<dbReference type="InterPro" id="IPR029063">
    <property type="entry name" value="SAM-dependent_MTases_sf"/>
</dbReference>
<dbReference type="InterPro" id="IPR002941">
    <property type="entry name" value="DNA_methylase_N4/N6"/>
</dbReference>
<sequence length="274" mass="30684">MIALPCVNDVLDGRARWTVINGDCLALLPGIPNADVAILDTAYSRRVHEGARTSRRRDLPDVAKWSCRKKRRLDLGFEHLTPKLRRGLARWCGERVRRWTLAFSDAESSWLWRLSLVAAGLNHRRTGEWDRLGGAPQFSGIEPAPASEHITICHRRGRRRWNGGGKAARWSHPVVANRLGARGSRVHPTQKPEGLLVDLVSDFADPDDVVIDPVMGSGTTGVAAIRLGRRFIGIELNRVWFEIALERLRAEEAQSTLQAARAGQQALFENWRTS</sequence>
<dbReference type="EC" id="2.1.1.-" evidence="3"/>
<comment type="similarity">
    <text evidence="3">Belongs to the N(4)/N(6)-methyltransferase family.</text>
</comment>
<evidence type="ECO:0000313" key="6">
    <source>
        <dbReference type="Proteomes" id="UP001379533"/>
    </source>
</evidence>
<accession>A0ABZ2KJW7</accession>
<dbReference type="InterPro" id="IPR001091">
    <property type="entry name" value="RM_Methyltransferase"/>
</dbReference>
<gene>
    <name evidence="5" type="ORF">LZC95_19395</name>
</gene>
<keyword evidence="1" id="KW-0489">Methyltransferase</keyword>
<proteinExistence type="inferred from homology"/>